<protein>
    <submittedName>
        <fullName evidence="1">Uncharacterized protein</fullName>
    </submittedName>
</protein>
<dbReference type="Proteomes" id="UP001231518">
    <property type="component" value="Chromosome 1"/>
</dbReference>
<accession>A0AAD7Z455</accession>
<sequence length="126" mass="14151">MGQCQFSAKRRQFSSPTFLGATVPITDHLDLLGVTLTSTFNFAPYIEAKAQLAAKKLGILAKVRQYFTPEQLLTLYQAQVRSCMEYSSHLWDGSARYQLEVHTESLACQVSTGCILRSVRRNCITK</sequence>
<name>A0AAD7Z455_MYTSE</name>
<comment type="caution">
    <text evidence="1">The sequence shown here is derived from an EMBL/GenBank/DDBJ whole genome shotgun (WGS) entry which is preliminary data.</text>
</comment>
<dbReference type="EMBL" id="JARGEI010000001">
    <property type="protein sequence ID" value="KAJ8736821.1"/>
    <property type="molecule type" value="Genomic_DNA"/>
</dbReference>
<organism evidence="1 2">
    <name type="scientific">Mythimna separata</name>
    <name type="common">Oriental armyworm</name>
    <name type="synonym">Pseudaletia separata</name>
    <dbReference type="NCBI Taxonomy" id="271217"/>
    <lineage>
        <taxon>Eukaryota</taxon>
        <taxon>Metazoa</taxon>
        <taxon>Ecdysozoa</taxon>
        <taxon>Arthropoda</taxon>
        <taxon>Hexapoda</taxon>
        <taxon>Insecta</taxon>
        <taxon>Pterygota</taxon>
        <taxon>Neoptera</taxon>
        <taxon>Endopterygota</taxon>
        <taxon>Lepidoptera</taxon>
        <taxon>Glossata</taxon>
        <taxon>Ditrysia</taxon>
        <taxon>Noctuoidea</taxon>
        <taxon>Noctuidae</taxon>
        <taxon>Noctuinae</taxon>
        <taxon>Hadenini</taxon>
        <taxon>Mythimna</taxon>
    </lineage>
</organism>
<gene>
    <name evidence="1" type="ORF">PYW07_000092</name>
</gene>
<evidence type="ECO:0000313" key="1">
    <source>
        <dbReference type="EMBL" id="KAJ8736821.1"/>
    </source>
</evidence>
<dbReference type="AlphaFoldDB" id="A0AAD7Z455"/>
<keyword evidence="2" id="KW-1185">Reference proteome</keyword>
<evidence type="ECO:0000313" key="2">
    <source>
        <dbReference type="Proteomes" id="UP001231518"/>
    </source>
</evidence>
<reference evidence="1" key="1">
    <citation type="submission" date="2023-03" db="EMBL/GenBank/DDBJ databases">
        <title>Chromosome-level genomes of two armyworms, Mythimna separata and Mythimna loreyi, provide insights into the biosynthesis and reception of sex pheromones.</title>
        <authorList>
            <person name="Zhao H."/>
        </authorList>
    </citation>
    <scope>NUCLEOTIDE SEQUENCE</scope>
    <source>
        <strain evidence="1">BeijingLab</strain>
        <tissue evidence="1">Pupa</tissue>
    </source>
</reference>
<proteinExistence type="predicted"/>